<evidence type="ECO:0000313" key="1">
    <source>
        <dbReference type="EMBL" id="JAE14776.1"/>
    </source>
</evidence>
<proteinExistence type="predicted"/>
<name>A0A0A9FWU6_ARUDO</name>
<organism evidence="1">
    <name type="scientific">Arundo donax</name>
    <name type="common">Giant reed</name>
    <name type="synonym">Donax arundinaceus</name>
    <dbReference type="NCBI Taxonomy" id="35708"/>
    <lineage>
        <taxon>Eukaryota</taxon>
        <taxon>Viridiplantae</taxon>
        <taxon>Streptophyta</taxon>
        <taxon>Embryophyta</taxon>
        <taxon>Tracheophyta</taxon>
        <taxon>Spermatophyta</taxon>
        <taxon>Magnoliopsida</taxon>
        <taxon>Liliopsida</taxon>
        <taxon>Poales</taxon>
        <taxon>Poaceae</taxon>
        <taxon>PACMAD clade</taxon>
        <taxon>Arundinoideae</taxon>
        <taxon>Arundineae</taxon>
        <taxon>Arundo</taxon>
    </lineage>
</organism>
<sequence length="27" mass="3103">MHMDNLSCSSPKGFNLCSVAISYYYDR</sequence>
<accession>A0A0A9FWU6</accession>
<reference evidence="1" key="1">
    <citation type="submission" date="2014-09" db="EMBL/GenBank/DDBJ databases">
        <authorList>
            <person name="Magalhaes I.L.F."/>
            <person name="Oliveira U."/>
            <person name="Santos F.R."/>
            <person name="Vidigal T.H.D.A."/>
            <person name="Brescovit A.D."/>
            <person name="Santos A.J."/>
        </authorList>
    </citation>
    <scope>NUCLEOTIDE SEQUENCE</scope>
    <source>
        <tissue evidence="1">Shoot tissue taken approximately 20 cm above the soil surface</tissue>
    </source>
</reference>
<dbReference type="AlphaFoldDB" id="A0A0A9FWU6"/>
<protein>
    <submittedName>
        <fullName evidence="1">Uncharacterized protein</fullName>
    </submittedName>
</protein>
<reference evidence="1" key="2">
    <citation type="journal article" date="2015" name="Data Brief">
        <title>Shoot transcriptome of the giant reed, Arundo donax.</title>
        <authorList>
            <person name="Barrero R.A."/>
            <person name="Guerrero F.D."/>
            <person name="Moolhuijzen P."/>
            <person name="Goolsby J.A."/>
            <person name="Tidwell J."/>
            <person name="Bellgard S.E."/>
            <person name="Bellgard M.I."/>
        </authorList>
    </citation>
    <scope>NUCLEOTIDE SEQUENCE</scope>
    <source>
        <tissue evidence="1">Shoot tissue taken approximately 20 cm above the soil surface</tissue>
    </source>
</reference>
<dbReference type="EMBL" id="GBRH01183120">
    <property type="protein sequence ID" value="JAE14776.1"/>
    <property type="molecule type" value="Transcribed_RNA"/>
</dbReference>